<evidence type="ECO:0000313" key="8">
    <source>
        <dbReference type="Proteomes" id="UP000694404"/>
    </source>
</evidence>
<feature type="domain" description="C-type lectin" evidence="6">
    <location>
        <begin position="54"/>
        <end position="161"/>
    </location>
</feature>
<dbReference type="Ensembl" id="ENSCABT00000014671.1">
    <property type="protein sequence ID" value="ENSCABP00000013374.1"/>
    <property type="gene ID" value="ENSCABG00000010030.1"/>
</dbReference>
<dbReference type="OMA" id="WVCKKEA"/>
<dbReference type="PROSITE" id="PS50041">
    <property type="entry name" value="C_TYPE_LECTIN_2"/>
    <property type="match status" value="1"/>
</dbReference>
<dbReference type="GO" id="GO:0038023">
    <property type="term" value="F:signaling receptor activity"/>
    <property type="evidence" value="ECO:0007669"/>
    <property type="project" value="TreeGrafter"/>
</dbReference>
<dbReference type="InterPro" id="IPR033992">
    <property type="entry name" value="NKR-like_CTLD"/>
</dbReference>
<dbReference type="InterPro" id="IPR016186">
    <property type="entry name" value="C-type_lectin-like/link_sf"/>
</dbReference>
<keyword evidence="4" id="KW-1133">Transmembrane helix</keyword>
<sequence>QRTLLLLLIHPVASSYLRTGVAGKEAQSAQSINDACLSAGGSGCKLCPTDWQLRGDKCYWVSRGGEMWSESRANCSARGSQLLVIRDSEELEFLKHLTQGSHLFWVGLSISSPEKAWTWLDGSRLDQTLFPVSGPAEGDSCGAVKGNRIHSDTCDSAFQWIWYGGNLRAQHC</sequence>
<evidence type="ECO:0000256" key="5">
    <source>
        <dbReference type="ARBA" id="ARBA00023157"/>
    </source>
</evidence>
<organism evidence="7 8">
    <name type="scientific">Chelonoidis abingdonii</name>
    <name type="common">Abingdon island giant tortoise</name>
    <name type="synonym">Testudo abingdonii</name>
    <dbReference type="NCBI Taxonomy" id="106734"/>
    <lineage>
        <taxon>Eukaryota</taxon>
        <taxon>Metazoa</taxon>
        <taxon>Chordata</taxon>
        <taxon>Craniata</taxon>
        <taxon>Vertebrata</taxon>
        <taxon>Euteleostomi</taxon>
        <taxon>Archelosauria</taxon>
        <taxon>Testudinata</taxon>
        <taxon>Testudines</taxon>
        <taxon>Cryptodira</taxon>
        <taxon>Durocryptodira</taxon>
        <taxon>Testudinoidea</taxon>
        <taxon>Testudinidae</taxon>
        <taxon>Chelonoidis</taxon>
    </lineage>
</organism>
<dbReference type="SUPFAM" id="SSF56436">
    <property type="entry name" value="C-type lectin-like"/>
    <property type="match status" value="1"/>
</dbReference>
<dbReference type="InterPro" id="IPR001304">
    <property type="entry name" value="C-type_lectin-like"/>
</dbReference>
<dbReference type="Proteomes" id="UP000694404">
    <property type="component" value="Unplaced"/>
</dbReference>
<keyword evidence="8" id="KW-1185">Reference proteome</keyword>
<dbReference type="GeneTree" id="ENSGT00940000163123"/>
<name>A0A8C0IR65_CHEAB</name>
<evidence type="ECO:0000259" key="6">
    <source>
        <dbReference type="PROSITE" id="PS50041"/>
    </source>
</evidence>
<proteinExistence type="predicted"/>
<reference evidence="7" key="2">
    <citation type="submission" date="2025-09" db="UniProtKB">
        <authorList>
            <consortium name="Ensembl"/>
        </authorList>
    </citation>
    <scope>IDENTIFICATION</scope>
</reference>
<dbReference type="InterPro" id="IPR016187">
    <property type="entry name" value="CTDL_fold"/>
</dbReference>
<reference evidence="7" key="1">
    <citation type="submission" date="2025-08" db="UniProtKB">
        <authorList>
            <consortium name="Ensembl"/>
        </authorList>
    </citation>
    <scope>IDENTIFICATION</scope>
</reference>
<evidence type="ECO:0000313" key="7">
    <source>
        <dbReference type="Ensembl" id="ENSCABP00000013374.1"/>
    </source>
</evidence>
<dbReference type="SMART" id="SM00034">
    <property type="entry name" value="CLECT"/>
    <property type="match status" value="1"/>
</dbReference>
<evidence type="ECO:0000256" key="2">
    <source>
        <dbReference type="ARBA" id="ARBA00022734"/>
    </source>
</evidence>
<keyword evidence="4" id="KW-0472">Membrane</keyword>
<dbReference type="PANTHER" id="PTHR46784:SF1">
    <property type="entry name" value="KILLER CELL LECTIN-LIKE RECEPTOR SUBFAMILY B MEMBER 1"/>
    <property type="match status" value="1"/>
</dbReference>
<evidence type="ECO:0000256" key="4">
    <source>
        <dbReference type="ARBA" id="ARBA00022989"/>
    </source>
</evidence>
<dbReference type="GO" id="GO:0030246">
    <property type="term" value="F:carbohydrate binding"/>
    <property type="evidence" value="ECO:0007669"/>
    <property type="project" value="UniProtKB-KW"/>
</dbReference>
<dbReference type="AlphaFoldDB" id="A0A8C0IR65"/>
<keyword evidence="5" id="KW-1015">Disulfide bond</keyword>
<keyword evidence="3" id="KW-0735">Signal-anchor</keyword>
<dbReference type="PANTHER" id="PTHR46784">
    <property type="entry name" value="KILLER CELL LECTIN-LIKE RECEPTOR SUBFAMILY B MEMBER 1"/>
    <property type="match status" value="1"/>
</dbReference>
<dbReference type="GO" id="GO:0042269">
    <property type="term" value="P:regulation of natural killer cell mediated cytotoxicity"/>
    <property type="evidence" value="ECO:0007669"/>
    <property type="project" value="TreeGrafter"/>
</dbReference>
<dbReference type="GO" id="GO:0005886">
    <property type="term" value="C:plasma membrane"/>
    <property type="evidence" value="ECO:0007669"/>
    <property type="project" value="TreeGrafter"/>
</dbReference>
<dbReference type="Gene3D" id="3.10.100.10">
    <property type="entry name" value="Mannose-Binding Protein A, subunit A"/>
    <property type="match status" value="1"/>
</dbReference>
<dbReference type="GO" id="GO:0009986">
    <property type="term" value="C:cell surface"/>
    <property type="evidence" value="ECO:0007669"/>
    <property type="project" value="TreeGrafter"/>
</dbReference>
<keyword evidence="2" id="KW-0430">Lectin</keyword>
<dbReference type="InterPro" id="IPR051527">
    <property type="entry name" value="KLR_subfamily_B"/>
</dbReference>
<protein>
    <recommendedName>
        <fullName evidence="6">C-type lectin domain-containing protein</fullName>
    </recommendedName>
</protein>
<comment type="subcellular location">
    <subcellularLocation>
        <location evidence="1">Membrane</location>
        <topology evidence="1">Single-pass type II membrane protein</topology>
    </subcellularLocation>
</comment>
<accession>A0A8C0IR65</accession>
<evidence type="ECO:0000256" key="3">
    <source>
        <dbReference type="ARBA" id="ARBA00022968"/>
    </source>
</evidence>
<dbReference type="CDD" id="cd03593">
    <property type="entry name" value="CLECT_NK_receptors_like"/>
    <property type="match status" value="1"/>
</dbReference>
<keyword evidence="4" id="KW-0812">Transmembrane</keyword>
<evidence type="ECO:0000256" key="1">
    <source>
        <dbReference type="ARBA" id="ARBA00004606"/>
    </source>
</evidence>
<dbReference type="Pfam" id="PF00059">
    <property type="entry name" value="Lectin_C"/>
    <property type="match status" value="1"/>
</dbReference>